<accession>A0A517MCU5</accession>
<dbReference type="RefSeq" id="WP_246109782.1">
    <property type="nucleotide sequence ID" value="NZ_CP036262.1"/>
</dbReference>
<dbReference type="EMBL" id="CP036262">
    <property type="protein sequence ID" value="QDS92710.1"/>
    <property type="molecule type" value="Genomic_DNA"/>
</dbReference>
<feature type="compositionally biased region" description="Pro residues" evidence="1">
    <location>
        <begin position="205"/>
        <end position="216"/>
    </location>
</feature>
<dbReference type="Proteomes" id="UP000320672">
    <property type="component" value="Chromosome"/>
</dbReference>
<evidence type="ECO:0000313" key="3">
    <source>
        <dbReference type="Proteomes" id="UP000320672"/>
    </source>
</evidence>
<gene>
    <name evidence="2" type="ORF">FF011L_14590</name>
</gene>
<evidence type="ECO:0000256" key="1">
    <source>
        <dbReference type="SAM" id="MobiDB-lite"/>
    </source>
</evidence>
<evidence type="ECO:0000313" key="2">
    <source>
        <dbReference type="EMBL" id="QDS92710.1"/>
    </source>
</evidence>
<keyword evidence="3" id="KW-1185">Reference proteome</keyword>
<organism evidence="2 3">
    <name type="scientific">Roseimaritima multifibrata</name>
    <dbReference type="NCBI Taxonomy" id="1930274"/>
    <lineage>
        <taxon>Bacteria</taxon>
        <taxon>Pseudomonadati</taxon>
        <taxon>Planctomycetota</taxon>
        <taxon>Planctomycetia</taxon>
        <taxon>Pirellulales</taxon>
        <taxon>Pirellulaceae</taxon>
        <taxon>Roseimaritima</taxon>
    </lineage>
</organism>
<reference evidence="2 3" key="1">
    <citation type="submission" date="2019-02" db="EMBL/GenBank/DDBJ databases">
        <title>Deep-cultivation of Planctomycetes and their phenomic and genomic characterization uncovers novel biology.</title>
        <authorList>
            <person name="Wiegand S."/>
            <person name="Jogler M."/>
            <person name="Boedeker C."/>
            <person name="Pinto D."/>
            <person name="Vollmers J."/>
            <person name="Rivas-Marin E."/>
            <person name="Kohn T."/>
            <person name="Peeters S.H."/>
            <person name="Heuer A."/>
            <person name="Rast P."/>
            <person name="Oberbeckmann S."/>
            <person name="Bunk B."/>
            <person name="Jeske O."/>
            <person name="Meyerdierks A."/>
            <person name="Storesund J.E."/>
            <person name="Kallscheuer N."/>
            <person name="Luecker S."/>
            <person name="Lage O.M."/>
            <person name="Pohl T."/>
            <person name="Merkel B.J."/>
            <person name="Hornburger P."/>
            <person name="Mueller R.-W."/>
            <person name="Bruemmer F."/>
            <person name="Labrenz M."/>
            <person name="Spormann A.M."/>
            <person name="Op den Camp H."/>
            <person name="Overmann J."/>
            <person name="Amann R."/>
            <person name="Jetten M.S.M."/>
            <person name="Mascher T."/>
            <person name="Medema M.H."/>
            <person name="Devos D.P."/>
            <person name="Kaster A.-K."/>
            <person name="Ovreas L."/>
            <person name="Rohde M."/>
            <person name="Galperin M.Y."/>
            <person name="Jogler C."/>
        </authorList>
    </citation>
    <scope>NUCLEOTIDE SEQUENCE [LARGE SCALE GENOMIC DNA]</scope>
    <source>
        <strain evidence="2 3">FF011L</strain>
    </source>
</reference>
<dbReference type="KEGG" id="rml:FF011L_14590"/>
<name>A0A517MCU5_9BACT</name>
<protein>
    <submittedName>
        <fullName evidence="2">Uncharacterized protein</fullName>
    </submittedName>
</protein>
<sequence>MDNIRNVAARRGCVARDGWDRPVVEQQMMRSVRKMSDTQPYIDEVDLLLDNARLRDELEPYIDDSVDSASGMPLSVENEYLASMLAWERAPAMPIANWFQPPLQLPHPDSLKDRALSELLNQTIKSLHGVQVILECTEHLSDRQLYTIIYRDIMPRCEKKVDLPENYLHWRCLDEEDETTWLKYYASAVERRQWQERYSMEPPKSENPPYPRQLPR</sequence>
<proteinExistence type="predicted"/>
<dbReference type="AlphaFoldDB" id="A0A517MCU5"/>
<feature type="region of interest" description="Disordered" evidence="1">
    <location>
        <begin position="196"/>
        <end position="216"/>
    </location>
</feature>